<proteinExistence type="predicted"/>
<evidence type="ECO:0000313" key="4">
    <source>
        <dbReference type="Proteomes" id="UP000184010"/>
    </source>
</evidence>
<dbReference type="GO" id="GO:1904680">
    <property type="term" value="F:peptide transmembrane transporter activity"/>
    <property type="evidence" value="ECO:0007669"/>
    <property type="project" value="TreeGrafter"/>
</dbReference>
<keyword evidence="4" id="KW-1185">Reference proteome</keyword>
<name>A0A1M7SJW3_9FIRM</name>
<sequence>MKKMGWLKKVSLGLGAVMLLSILTGCSGSSAAGKAGEEGAGQEGGKILTMATGHEINTLFPLNMDPQNNITTKLCYEGLVNYVNGEVVPGLAESWKFSQDGTQLTFFLKQGVSFHDGVPMNAESVKTQFEYAKANPNFRAIKAVANLERVEVKDDYTVTFHYPSPYFAYMTDFCYPEVMILVSPQVIEKDNFQTMKGVIGTGPYIYKEIVNGQYVRFVRNEAYWGEKPYYDEVIVKFIPDSSSRLQALKNGEVDLIYGSALLSWDDYEQAKALPNAAGQVSDYDSETRNLVLNGAGEMLADLKVREAVEYAIDKKAVSQGLTYGHETAADQLFPEGIPYGNVKPDQVRSYDQAKARALLDEAGWVVNQATGVREKGGKTLGLLFTYDSGEVMNKALATLIKSQLAEVGIHVETVGQEMYTWWTEGVAGNYDITIWNTEQPYTSPHNFFTPMLDSSPHTVSLAVLPGGGQFKSLIGEFQTTNDPERVTEIFAELLSYSHEQVLNLPLTYVKDMIVYNKDRIGGYTFTSTPMFFDITRLQPAQGS</sequence>
<dbReference type="Proteomes" id="UP000184010">
    <property type="component" value="Unassembled WGS sequence"/>
</dbReference>
<dbReference type="PANTHER" id="PTHR30290:SF37">
    <property type="entry name" value="NICKEL-BINDING PERIPLASMIC PROTEIN"/>
    <property type="match status" value="1"/>
</dbReference>
<dbReference type="GO" id="GO:0015675">
    <property type="term" value="P:nickel cation transport"/>
    <property type="evidence" value="ECO:0007669"/>
    <property type="project" value="InterPro"/>
</dbReference>
<accession>A0A1M7SJW3</accession>
<dbReference type="GO" id="GO:0030288">
    <property type="term" value="C:outer membrane-bounded periplasmic space"/>
    <property type="evidence" value="ECO:0007669"/>
    <property type="project" value="TreeGrafter"/>
</dbReference>
<dbReference type="AlphaFoldDB" id="A0A1M7SJW3"/>
<evidence type="ECO:0000313" key="3">
    <source>
        <dbReference type="EMBL" id="SHN58775.1"/>
    </source>
</evidence>
<dbReference type="SUPFAM" id="SSF53850">
    <property type="entry name" value="Periplasmic binding protein-like II"/>
    <property type="match status" value="1"/>
</dbReference>
<feature type="domain" description="Solute-binding protein family 5" evidence="2">
    <location>
        <begin position="86"/>
        <end position="455"/>
    </location>
</feature>
<keyword evidence="1" id="KW-0732">Signal</keyword>
<protein>
    <submittedName>
        <fullName evidence="3">Nickel transport system substrate-binding protein</fullName>
    </submittedName>
</protein>
<dbReference type="GO" id="GO:0015833">
    <property type="term" value="P:peptide transport"/>
    <property type="evidence" value="ECO:0007669"/>
    <property type="project" value="TreeGrafter"/>
</dbReference>
<dbReference type="Gene3D" id="3.10.105.10">
    <property type="entry name" value="Dipeptide-binding Protein, Domain 3"/>
    <property type="match status" value="1"/>
</dbReference>
<dbReference type="PROSITE" id="PS51257">
    <property type="entry name" value="PROKAR_LIPOPROTEIN"/>
    <property type="match status" value="1"/>
</dbReference>
<dbReference type="EMBL" id="FRDN01000004">
    <property type="protein sequence ID" value="SHN58775.1"/>
    <property type="molecule type" value="Genomic_DNA"/>
</dbReference>
<dbReference type="InterPro" id="IPR030678">
    <property type="entry name" value="Peptide/Ni-bd"/>
</dbReference>
<dbReference type="InterPro" id="IPR000914">
    <property type="entry name" value="SBP_5_dom"/>
</dbReference>
<feature type="chain" id="PRO_5013291780" evidence="1">
    <location>
        <begin position="32"/>
        <end position="543"/>
    </location>
</feature>
<feature type="signal peptide" evidence="1">
    <location>
        <begin position="1"/>
        <end position="31"/>
    </location>
</feature>
<dbReference type="GO" id="GO:0020037">
    <property type="term" value="F:heme binding"/>
    <property type="evidence" value="ECO:0007669"/>
    <property type="project" value="InterPro"/>
</dbReference>
<dbReference type="InterPro" id="IPR039424">
    <property type="entry name" value="SBP_5"/>
</dbReference>
<dbReference type="GO" id="GO:0043190">
    <property type="term" value="C:ATP-binding cassette (ABC) transporter complex"/>
    <property type="evidence" value="ECO:0007669"/>
    <property type="project" value="InterPro"/>
</dbReference>
<dbReference type="STRING" id="1121395.SAMN02745215_00973"/>
<gene>
    <name evidence="3" type="ORF">SAMN02745215_00973</name>
</gene>
<dbReference type="GO" id="GO:0016151">
    <property type="term" value="F:nickel cation binding"/>
    <property type="evidence" value="ECO:0007669"/>
    <property type="project" value="InterPro"/>
</dbReference>
<reference evidence="4" key="1">
    <citation type="submission" date="2016-12" db="EMBL/GenBank/DDBJ databases">
        <authorList>
            <person name="Varghese N."/>
            <person name="Submissions S."/>
        </authorList>
    </citation>
    <scope>NUCLEOTIDE SEQUENCE [LARGE SCALE GENOMIC DNA]</scope>
    <source>
        <strain evidence="4">DSM 11544</strain>
    </source>
</reference>
<dbReference type="CDD" id="cd08489">
    <property type="entry name" value="PBP2_NikA"/>
    <property type="match status" value="1"/>
</dbReference>
<dbReference type="Pfam" id="PF00496">
    <property type="entry name" value="SBP_bac_5"/>
    <property type="match status" value="1"/>
</dbReference>
<dbReference type="PIRSF" id="PIRSF002741">
    <property type="entry name" value="MppA"/>
    <property type="match status" value="1"/>
</dbReference>
<organism evidence="3 4">
    <name type="scientific">Desulfitobacterium chlororespirans DSM 11544</name>
    <dbReference type="NCBI Taxonomy" id="1121395"/>
    <lineage>
        <taxon>Bacteria</taxon>
        <taxon>Bacillati</taxon>
        <taxon>Bacillota</taxon>
        <taxon>Clostridia</taxon>
        <taxon>Eubacteriales</taxon>
        <taxon>Desulfitobacteriaceae</taxon>
        <taxon>Desulfitobacterium</taxon>
    </lineage>
</organism>
<evidence type="ECO:0000259" key="2">
    <source>
        <dbReference type="Pfam" id="PF00496"/>
    </source>
</evidence>
<dbReference type="Gene3D" id="3.40.190.10">
    <property type="entry name" value="Periplasmic binding protein-like II"/>
    <property type="match status" value="1"/>
</dbReference>
<dbReference type="InterPro" id="IPR011980">
    <property type="entry name" value="CntA-like"/>
</dbReference>
<evidence type="ECO:0000256" key="1">
    <source>
        <dbReference type="SAM" id="SignalP"/>
    </source>
</evidence>
<dbReference type="PANTHER" id="PTHR30290">
    <property type="entry name" value="PERIPLASMIC BINDING COMPONENT OF ABC TRANSPORTER"/>
    <property type="match status" value="1"/>
</dbReference>